<name>A0A379Q5E6_SALER</name>
<dbReference type="SUPFAM" id="SSF51905">
    <property type="entry name" value="FAD/NAD(P)-binding domain"/>
    <property type="match status" value="1"/>
</dbReference>
<dbReference type="EMBL" id="UGWQ01000001">
    <property type="protein sequence ID" value="SUF68199.1"/>
    <property type="molecule type" value="Genomic_DNA"/>
</dbReference>
<evidence type="ECO:0000256" key="1">
    <source>
        <dbReference type="ARBA" id="ARBA00038079"/>
    </source>
</evidence>
<proteinExistence type="inferred from homology"/>
<evidence type="ECO:0000313" key="6">
    <source>
        <dbReference type="Proteomes" id="UP000254332"/>
    </source>
</evidence>
<accession>A0A379Q5E6</accession>
<dbReference type="Proteomes" id="UP000254773">
    <property type="component" value="Unassembled WGS sequence"/>
</dbReference>
<protein>
    <recommendedName>
        <fullName evidence="2">Protein CbrA</fullName>
    </recommendedName>
</protein>
<dbReference type="Gene3D" id="3.50.50.60">
    <property type="entry name" value="FAD/NAD(P)-binding domain"/>
    <property type="match status" value="1"/>
</dbReference>
<evidence type="ECO:0000259" key="3">
    <source>
        <dbReference type="Pfam" id="PF01494"/>
    </source>
</evidence>
<dbReference type="NCBIfam" id="NF008519">
    <property type="entry name" value="PRK11445.1"/>
    <property type="match status" value="1"/>
</dbReference>
<dbReference type="InterPro" id="IPR050407">
    <property type="entry name" value="Geranylgeranyl_reductase"/>
</dbReference>
<feature type="domain" description="FAD-binding" evidence="3">
    <location>
        <begin position="4"/>
        <end position="169"/>
    </location>
</feature>
<evidence type="ECO:0000313" key="4">
    <source>
        <dbReference type="EMBL" id="SUF35850.1"/>
    </source>
</evidence>
<sequence length="356" mass="40273">MEHFDVAIIGLGPAGSALARQLSGKMRVLALDKKRQSGTEGFTKPCGGLLAPDAQRSFIREGLTLPVDVIANPQIFSVKTVDVEAALTRHYQRSYININRHAFDLWMKSLIPDAVQVYHDSLCRKIWRENDKWHVIFRADGWEQQITARYLVGADGANSLVRRHLYPKHQIRKYVAIQQWFTEQHPVPFYSCIFDNDATDCYSWSISKDGYFIFGGAYPMKDGQQRFDALKQKMADFHFRFGAPVKSEKCTVLFPSRWADFVCGKENAFLIGEAAGFISASSLEGISYALDSAELLNNVLKQNAADLNAAWWRATRKLRLKLYSKIIKSRCLTAPGVRKLIMHSNIAHIPLNNSLG</sequence>
<dbReference type="FunFam" id="3.50.50.60:FF:000151">
    <property type="entry name" value="Protein CbrA"/>
    <property type="match status" value="1"/>
</dbReference>
<comment type="similarity">
    <text evidence="1">Belongs to the CbrA family.</text>
</comment>
<organism evidence="4 7">
    <name type="scientific">Salmonella enterica</name>
    <name type="common">Salmonella choleraesuis</name>
    <dbReference type="NCBI Taxonomy" id="28901"/>
    <lineage>
        <taxon>Bacteria</taxon>
        <taxon>Pseudomonadati</taxon>
        <taxon>Pseudomonadota</taxon>
        <taxon>Gammaproteobacteria</taxon>
        <taxon>Enterobacterales</taxon>
        <taxon>Enterobacteriaceae</taxon>
        <taxon>Salmonella</taxon>
    </lineage>
</organism>
<dbReference type="EMBL" id="UGWI01000001">
    <property type="protein sequence ID" value="SUF35850.1"/>
    <property type="molecule type" value="Genomic_DNA"/>
</dbReference>
<dbReference type="PANTHER" id="PTHR42685">
    <property type="entry name" value="GERANYLGERANYL DIPHOSPHATE REDUCTASE"/>
    <property type="match status" value="1"/>
</dbReference>
<dbReference type="Pfam" id="PF01494">
    <property type="entry name" value="FAD_binding_3"/>
    <property type="match status" value="1"/>
</dbReference>
<evidence type="ECO:0000313" key="7">
    <source>
        <dbReference type="Proteomes" id="UP000254773"/>
    </source>
</evidence>
<evidence type="ECO:0000256" key="2">
    <source>
        <dbReference type="ARBA" id="ARBA00040363"/>
    </source>
</evidence>
<dbReference type="InterPro" id="IPR002938">
    <property type="entry name" value="FAD-bd"/>
</dbReference>
<dbReference type="Proteomes" id="UP000254332">
    <property type="component" value="Unassembled WGS sequence"/>
</dbReference>
<dbReference type="GO" id="GO:0071949">
    <property type="term" value="F:FAD binding"/>
    <property type="evidence" value="ECO:0007669"/>
    <property type="project" value="InterPro"/>
</dbReference>
<reference evidence="6 7" key="1">
    <citation type="submission" date="2018-06" db="EMBL/GenBank/DDBJ databases">
        <authorList>
            <consortium name="Pathogen Informatics"/>
            <person name="Doyle S."/>
        </authorList>
    </citation>
    <scope>NUCLEOTIDE SEQUENCE [LARGE SCALE GENOMIC DNA]</scope>
    <source>
        <strain evidence="5 6">NCTC10718</strain>
        <strain evidence="4 7">NCTC9854</strain>
    </source>
</reference>
<dbReference type="InterPro" id="IPR036188">
    <property type="entry name" value="FAD/NAD-bd_sf"/>
</dbReference>
<gene>
    <name evidence="5" type="ORF">NCTC10718_00905</name>
    <name evidence="4" type="ORF">NCTC9854_00026</name>
</gene>
<dbReference type="AlphaFoldDB" id="A0A379Q5E6"/>
<dbReference type="PANTHER" id="PTHR42685:SF22">
    <property type="entry name" value="CONDITIONED MEDIUM FACTOR RECEPTOR 1"/>
    <property type="match status" value="1"/>
</dbReference>
<dbReference type="PRINTS" id="PR00420">
    <property type="entry name" value="RNGMNOXGNASE"/>
</dbReference>
<evidence type="ECO:0000313" key="5">
    <source>
        <dbReference type="EMBL" id="SUF68199.1"/>
    </source>
</evidence>